<dbReference type="InterPro" id="IPR036318">
    <property type="entry name" value="FAD-bd_PCMH-like_sf"/>
</dbReference>
<dbReference type="HAMAP" id="MF_00037">
    <property type="entry name" value="MurB"/>
    <property type="match status" value="1"/>
</dbReference>
<evidence type="ECO:0000256" key="15">
    <source>
        <dbReference type="ARBA" id="ARBA00048914"/>
    </source>
</evidence>
<keyword evidence="5 16" id="KW-0963">Cytoplasm</keyword>
<evidence type="ECO:0000256" key="7">
    <source>
        <dbReference type="ARBA" id="ARBA00022630"/>
    </source>
</evidence>
<evidence type="ECO:0000256" key="1">
    <source>
        <dbReference type="ARBA" id="ARBA00001974"/>
    </source>
</evidence>
<dbReference type="InterPro" id="IPR036635">
    <property type="entry name" value="MurB_C_sf"/>
</dbReference>
<dbReference type="InterPro" id="IPR003170">
    <property type="entry name" value="MurB"/>
</dbReference>
<sequence length="315" mass="34635">MDLFYNELKKFGKVKTNEPMSKYATYKIGGPAKYFVEVTEMQNFVDLLKFLDGEGQEYFVLGGGSNILVSDEGYDGVVIKVKVCEMKVEGNLLTASSGCATVDLARKSMEFGLTGFEWGVGIPGTIGGAVRGNAGAMGGEIKDSVKEVEIYQDGEVVIVSNEECGFGYRDSRFKISNEVVLKVVLELEKGETKEAMKQAIKNIQQRNLTQPQGFPSSGCTFKNYEIKEEEKEELKKSGVPQEFLDKNLIPVGWLVESLGIKGLKSGNAQISEKHCNFIINLGGATASDILILIEKIKAGVYDKYSINIEEEIKII</sequence>
<evidence type="ECO:0000256" key="9">
    <source>
        <dbReference type="ARBA" id="ARBA00022857"/>
    </source>
</evidence>
<dbReference type="Pfam" id="PF01565">
    <property type="entry name" value="FAD_binding_4"/>
    <property type="match status" value="1"/>
</dbReference>
<dbReference type="Gene3D" id="3.90.78.10">
    <property type="entry name" value="UDP-N-acetylenolpyruvoylglucosamine reductase, C-terminal domain"/>
    <property type="match status" value="1"/>
</dbReference>
<comment type="similarity">
    <text evidence="16">Belongs to the MurB family.</text>
</comment>
<dbReference type="GO" id="GO:0051301">
    <property type="term" value="P:cell division"/>
    <property type="evidence" value="ECO:0007669"/>
    <property type="project" value="UniProtKB-KW"/>
</dbReference>
<proteinExistence type="inferred from homology"/>
<dbReference type="GO" id="GO:0008360">
    <property type="term" value="P:regulation of cell shape"/>
    <property type="evidence" value="ECO:0007669"/>
    <property type="project" value="UniProtKB-KW"/>
</dbReference>
<keyword evidence="11 16" id="KW-0573">Peptidoglycan synthesis</keyword>
<dbReference type="GO" id="GO:0008762">
    <property type="term" value="F:UDP-N-acetylmuramate dehydrogenase activity"/>
    <property type="evidence" value="ECO:0007669"/>
    <property type="project" value="UniProtKB-UniRule"/>
</dbReference>
<keyword evidence="12 16" id="KW-0560">Oxidoreductase</keyword>
<dbReference type="SUPFAM" id="SSF56194">
    <property type="entry name" value="Uridine diphospho-N-Acetylenolpyruvylglucosamine reductase, MurB, C-terminal domain"/>
    <property type="match status" value="1"/>
</dbReference>
<evidence type="ECO:0000256" key="11">
    <source>
        <dbReference type="ARBA" id="ARBA00022984"/>
    </source>
</evidence>
<evidence type="ECO:0000313" key="18">
    <source>
        <dbReference type="EMBL" id="PJA90135.1"/>
    </source>
</evidence>
<evidence type="ECO:0000256" key="4">
    <source>
        <dbReference type="ARBA" id="ARBA00004752"/>
    </source>
</evidence>
<dbReference type="PANTHER" id="PTHR21071:SF4">
    <property type="entry name" value="UDP-N-ACETYLENOLPYRUVOYLGLUCOSAMINE REDUCTASE"/>
    <property type="match status" value="1"/>
</dbReference>
<evidence type="ECO:0000256" key="8">
    <source>
        <dbReference type="ARBA" id="ARBA00022827"/>
    </source>
</evidence>
<comment type="pathway">
    <text evidence="4 16">Cell wall biogenesis; peptidoglycan biosynthesis.</text>
</comment>
<name>A0A2M7Z7D8_9BACT</name>
<dbReference type="InterPro" id="IPR011601">
    <property type="entry name" value="MurB_C"/>
</dbReference>
<evidence type="ECO:0000256" key="3">
    <source>
        <dbReference type="ARBA" id="ARBA00004496"/>
    </source>
</evidence>
<comment type="cofactor">
    <cofactor evidence="1 16">
        <name>FAD</name>
        <dbReference type="ChEBI" id="CHEBI:57692"/>
    </cofactor>
</comment>
<dbReference type="PROSITE" id="PS51387">
    <property type="entry name" value="FAD_PCMH"/>
    <property type="match status" value="1"/>
</dbReference>
<keyword evidence="8 16" id="KW-0274">FAD</keyword>
<dbReference type="UniPathway" id="UPA00219"/>
<feature type="active site" evidence="16">
    <location>
        <position position="169"/>
    </location>
</feature>
<evidence type="ECO:0000313" key="19">
    <source>
        <dbReference type="Proteomes" id="UP000230843"/>
    </source>
</evidence>
<dbReference type="InterPro" id="IPR016167">
    <property type="entry name" value="FAD-bd_PCMH_sub1"/>
</dbReference>
<comment type="function">
    <text evidence="2 16">Cell wall formation.</text>
</comment>
<comment type="caution">
    <text evidence="18">The sequence shown here is derived from an EMBL/GenBank/DDBJ whole genome shotgun (WGS) entry which is preliminary data.</text>
</comment>
<evidence type="ECO:0000256" key="6">
    <source>
        <dbReference type="ARBA" id="ARBA00022618"/>
    </source>
</evidence>
<comment type="catalytic activity">
    <reaction evidence="15 16">
        <text>UDP-N-acetyl-alpha-D-muramate + NADP(+) = UDP-N-acetyl-3-O-(1-carboxyvinyl)-alpha-D-glucosamine + NADPH + H(+)</text>
        <dbReference type="Rhea" id="RHEA:12248"/>
        <dbReference type="ChEBI" id="CHEBI:15378"/>
        <dbReference type="ChEBI" id="CHEBI:57783"/>
        <dbReference type="ChEBI" id="CHEBI:58349"/>
        <dbReference type="ChEBI" id="CHEBI:68483"/>
        <dbReference type="ChEBI" id="CHEBI:70757"/>
        <dbReference type="EC" id="1.3.1.98"/>
    </reaction>
</comment>
<gene>
    <name evidence="16" type="primary">murB</name>
    <name evidence="18" type="ORF">CO137_00985</name>
</gene>
<protein>
    <recommendedName>
        <fullName evidence="16">UDP-N-acetylenolpyruvoylglucosamine reductase</fullName>
        <ecNumber evidence="16">1.3.1.98</ecNumber>
    </recommendedName>
    <alternativeName>
        <fullName evidence="16">UDP-N-acetylmuramate dehydrogenase</fullName>
    </alternativeName>
</protein>
<dbReference type="NCBIfam" id="TIGR00179">
    <property type="entry name" value="murB"/>
    <property type="match status" value="1"/>
</dbReference>
<keyword evidence="7 16" id="KW-0285">Flavoprotein</keyword>
<keyword evidence="13 16" id="KW-0131">Cell cycle</keyword>
<dbReference type="PANTHER" id="PTHR21071">
    <property type="entry name" value="UDP-N-ACETYLENOLPYRUVOYLGLUCOSAMINE REDUCTASE"/>
    <property type="match status" value="1"/>
</dbReference>
<dbReference type="GO" id="GO:0005829">
    <property type="term" value="C:cytosol"/>
    <property type="evidence" value="ECO:0007669"/>
    <property type="project" value="TreeGrafter"/>
</dbReference>
<comment type="subcellular location">
    <subcellularLocation>
        <location evidence="3 16">Cytoplasm</location>
    </subcellularLocation>
</comment>
<dbReference type="GO" id="GO:0071555">
    <property type="term" value="P:cell wall organization"/>
    <property type="evidence" value="ECO:0007669"/>
    <property type="project" value="UniProtKB-KW"/>
</dbReference>
<dbReference type="GO" id="GO:0071949">
    <property type="term" value="F:FAD binding"/>
    <property type="evidence" value="ECO:0007669"/>
    <property type="project" value="InterPro"/>
</dbReference>
<keyword evidence="10 16" id="KW-0133">Cell shape</keyword>
<dbReference type="SUPFAM" id="SSF56176">
    <property type="entry name" value="FAD-binding/transporter-associated domain-like"/>
    <property type="match status" value="1"/>
</dbReference>
<evidence type="ECO:0000256" key="12">
    <source>
        <dbReference type="ARBA" id="ARBA00023002"/>
    </source>
</evidence>
<evidence type="ECO:0000256" key="2">
    <source>
        <dbReference type="ARBA" id="ARBA00003921"/>
    </source>
</evidence>
<evidence type="ECO:0000256" key="14">
    <source>
        <dbReference type="ARBA" id="ARBA00023316"/>
    </source>
</evidence>
<accession>A0A2M7Z7D8</accession>
<reference evidence="19" key="1">
    <citation type="submission" date="2017-09" db="EMBL/GenBank/DDBJ databases">
        <title>Depth-based differentiation of microbial function through sediment-hosted aquifers and enrichment of novel symbionts in the deep terrestrial subsurface.</title>
        <authorList>
            <person name="Probst A.J."/>
            <person name="Ladd B."/>
            <person name="Jarett J.K."/>
            <person name="Geller-Mcgrath D.E."/>
            <person name="Sieber C.M.K."/>
            <person name="Emerson J.B."/>
            <person name="Anantharaman K."/>
            <person name="Thomas B.C."/>
            <person name="Malmstrom R."/>
            <person name="Stieglmeier M."/>
            <person name="Klingl A."/>
            <person name="Woyke T."/>
            <person name="Ryan C.M."/>
            <person name="Banfield J.F."/>
        </authorList>
    </citation>
    <scope>NUCLEOTIDE SEQUENCE [LARGE SCALE GENOMIC DNA]</scope>
</reference>
<dbReference type="Gene3D" id="3.30.43.10">
    <property type="entry name" value="Uridine Diphospho-n-acetylenolpyruvylglucosamine Reductase, domain 2"/>
    <property type="match status" value="1"/>
</dbReference>
<feature type="active site" evidence="16">
    <location>
        <position position="311"/>
    </location>
</feature>
<dbReference type="EC" id="1.3.1.98" evidence="16"/>
<dbReference type="GO" id="GO:0009252">
    <property type="term" value="P:peptidoglycan biosynthetic process"/>
    <property type="evidence" value="ECO:0007669"/>
    <property type="project" value="UniProtKB-UniRule"/>
</dbReference>
<organism evidence="18 19">
    <name type="scientific">Candidatus Magasanikbacteria bacterium CG_4_9_14_3_um_filter_32_9</name>
    <dbReference type="NCBI Taxonomy" id="1974644"/>
    <lineage>
        <taxon>Bacteria</taxon>
        <taxon>Candidatus Magasanikiibacteriota</taxon>
    </lineage>
</organism>
<keyword evidence="14 16" id="KW-0961">Cell wall biogenesis/degradation</keyword>
<evidence type="ECO:0000256" key="10">
    <source>
        <dbReference type="ARBA" id="ARBA00022960"/>
    </source>
</evidence>
<dbReference type="Proteomes" id="UP000230843">
    <property type="component" value="Unassembled WGS sequence"/>
</dbReference>
<dbReference type="Gene3D" id="3.30.465.10">
    <property type="match status" value="1"/>
</dbReference>
<dbReference type="InterPro" id="IPR016166">
    <property type="entry name" value="FAD-bd_PCMH"/>
</dbReference>
<feature type="domain" description="FAD-binding PCMH-type" evidence="17">
    <location>
        <begin position="27"/>
        <end position="190"/>
    </location>
</feature>
<evidence type="ECO:0000256" key="13">
    <source>
        <dbReference type="ARBA" id="ARBA00023306"/>
    </source>
</evidence>
<evidence type="ECO:0000256" key="5">
    <source>
        <dbReference type="ARBA" id="ARBA00022490"/>
    </source>
</evidence>
<dbReference type="InterPro" id="IPR006094">
    <property type="entry name" value="Oxid_FAD_bind_N"/>
</dbReference>
<evidence type="ECO:0000256" key="16">
    <source>
        <dbReference type="HAMAP-Rule" id="MF_00037"/>
    </source>
</evidence>
<dbReference type="InterPro" id="IPR016169">
    <property type="entry name" value="FAD-bd_PCMH_sub2"/>
</dbReference>
<dbReference type="EMBL" id="PFVJ01000023">
    <property type="protein sequence ID" value="PJA90135.1"/>
    <property type="molecule type" value="Genomic_DNA"/>
</dbReference>
<evidence type="ECO:0000259" key="17">
    <source>
        <dbReference type="PROSITE" id="PS51387"/>
    </source>
</evidence>
<dbReference type="Pfam" id="PF02873">
    <property type="entry name" value="MurB_C"/>
    <property type="match status" value="1"/>
</dbReference>
<dbReference type="NCBIfam" id="NF010480">
    <property type="entry name" value="PRK13905.1"/>
    <property type="match status" value="1"/>
</dbReference>
<keyword evidence="6 16" id="KW-0132">Cell division</keyword>
<feature type="active site" description="Proton donor" evidence="16">
    <location>
        <position position="219"/>
    </location>
</feature>
<dbReference type="AlphaFoldDB" id="A0A2M7Z7D8"/>
<keyword evidence="9 16" id="KW-0521">NADP</keyword>